<keyword evidence="2" id="KW-1003">Cell membrane</keyword>
<evidence type="ECO:0000256" key="1">
    <source>
        <dbReference type="ARBA" id="ARBA00004401"/>
    </source>
</evidence>
<evidence type="ECO:0000256" key="8">
    <source>
        <dbReference type="SAM" id="MobiDB-lite"/>
    </source>
</evidence>
<dbReference type="GO" id="GO:0051301">
    <property type="term" value="P:cell division"/>
    <property type="evidence" value="ECO:0007669"/>
    <property type="project" value="UniProtKB-KW"/>
</dbReference>
<comment type="caution">
    <text evidence="9">The sequence shown here is derived from an EMBL/GenBank/DDBJ whole genome shotgun (WGS) entry which is preliminary data.</text>
</comment>
<keyword evidence="10" id="KW-1185">Reference proteome</keyword>
<evidence type="ECO:0000256" key="7">
    <source>
        <dbReference type="ARBA" id="ARBA00023306"/>
    </source>
</evidence>
<dbReference type="AlphaFoldDB" id="E8LKU8"/>
<proteinExistence type="predicted"/>
<dbReference type="RefSeq" id="WP_009143536.1">
    <property type="nucleotide sequence ID" value="NZ_GL831009.1"/>
</dbReference>
<accession>E8LKU8</accession>
<feature type="compositionally biased region" description="Basic and acidic residues" evidence="8">
    <location>
        <begin position="13"/>
        <end position="31"/>
    </location>
</feature>
<keyword evidence="7" id="KW-0131">Cell cycle</keyword>
<dbReference type="Proteomes" id="UP000018458">
    <property type="component" value="Unassembled WGS sequence"/>
</dbReference>
<evidence type="ECO:0000256" key="4">
    <source>
        <dbReference type="ARBA" id="ARBA00022692"/>
    </source>
</evidence>
<feature type="compositionally biased region" description="Polar residues" evidence="8">
    <location>
        <begin position="1"/>
        <end position="12"/>
    </location>
</feature>
<dbReference type="OrthoDB" id="7069178at2"/>
<dbReference type="InterPro" id="IPR011922">
    <property type="entry name" value="Cell_div_FtsL"/>
</dbReference>
<dbReference type="Pfam" id="PF04999">
    <property type="entry name" value="FtsL"/>
    <property type="match status" value="1"/>
</dbReference>
<feature type="region of interest" description="Disordered" evidence="8">
    <location>
        <begin position="1"/>
        <end position="49"/>
    </location>
</feature>
<sequence length="182" mass="21061">MFNDNTALNLDNENLKAAEKEDSAQESKEQEAVLPFSLKTKDNEKSDHVNEQSIDEFENLKMDSGEDRYFSYRPEYANLWQIEERLVPSILADISKNFLTYFLGAVLCALSLYKVYQVQETRDLTARYNEVMMNNENLHKEWLSLLAQRQTLSEQGAIREAATQKLKMVAPKTEAEQVIKIN</sequence>
<evidence type="ECO:0000313" key="9">
    <source>
        <dbReference type="EMBL" id="EFY06862.1"/>
    </source>
</evidence>
<comment type="subcellular location">
    <subcellularLocation>
        <location evidence="1">Cell membrane</location>
        <topology evidence="1">Single-pass type II membrane protein</topology>
    </subcellularLocation>
</comment>
<evidence type="ECO:0000256" key="2">
    <source>
        <dbReference type="ARBA" id="ARBA00022475"/>
    </source>
</evidence>
<evidence type="ECO:0000256" key="3">
    <source>
        <dbReference type="ARBA" id="ARBA00022618"/>
    </source>
</evidence>
<dbReference type="STRING" id="762983.HMPREF9444_01348"/>
<dbReference type="HOGENOM" id="CLU_1481266_0_0_6"/>
<keyword evidence="6" id="KW-0472">Membrane</keyword>
<evidence type="ECO:0000256" key="5">
    <source>
        <dbReference type="ARBA" id="ARBA00022989"/>
    </source>
</evidence>
<feature type="compositionally biased region" description="Basic and acidic residues" evidence="8">
    <location>
        <begin position="39"/>
        <end position="49"/>
    </location>
</feature>
<keyword evidence="5" id="KW-1133">Transmembrane helix</keyword>
<dbReference type="GO" id="GO:0005886">
    <property type="term" value="C:plasma membrane"/>
    <property type="evidence" value="ECO:0007669"/>
    <property type="project" value="UniProtKB-SubCell"/>
</dbReference>
<gene>
    <name evidence="9" type="primary">ftsL</name>
    <name evidence="9" type="ORF">HMPREF9444_01348</name>
</gene>
<evidence type="ECO:0000256" key="6">
    <source>
        <dbReference type="ARBA" id="ARBA00023136"/>
    </source>
</evidence>
<organism evidence="9 10">
    <name type="scientific">Succinatimonas hippei (strain DSM 22608 / JCM 16073 / KCTC 15190 / YIT 12066)</name>
    <dbReference type="NCBI Taxonomy" id="762983"/>
    <lineage>
        <taxon>Bacteria</taxon>
        <taxon>Pseudomonadati</taxon>
        <taxon>Pseudomonadota</taxon>
        <taxon>Gammaproteobacteria</taxon>
        <taxon>Aeromonadales</taxon>
        <taxon>Succinivibrionaceae</taxon>
        <taxon>Succinatimonas</taxon>
    </lineage>
</organism>
<protein>
    <submittedName>
        <fullName evidence="9">Cell division protein FtsL</fullName>
    </submittedName>
</protein>
<evidence type="ECO:0000313" key="10">
    <source>
        <dbReference type="Proteomes" id="UP000018458"/>
    </source>
</evidence>
<name>E8LKU8_SUCHY</name>
<keyword evidence="3 9" id="KW-0132">Cell division</keyword>
<dbReference type="EMBL" id="AEVO01000075">
    <property type="protein sequence ID" value="EFY06862.1"/>
    <property type="molecule type" value="Genomic_DNA"/>
</dbReference>
<reference evidence="9 10" key="1">
    <citation type="submission" date="2011-01" db="EMBL/GenBank/DDBJ databases">
        <authorList>
            <person name="Weinstock G."/>
            <person name="Sodergren E."/>
            <person name="Clifton S."/>
            <person name="Fulton L."/>
            <person name="Fulton B."/>
            <person name="Courtney L."/>
            <person name="Fronick C."/>
            <person name="Harrison M."/>
            <person name="Strong C."/>
            <person name="Farmer C."/>
            <person name="Delahaunty K."/>
            <person name="Markovic C."/>
            <person name="Hall O."/>
            <person name="Minx P."/>
            <person name="Tomlinson C."/>
            <person name="Mitreva M."/>
            <person name="Hou S."/>
            <person name="Chen J."/>
            <person name="Wollam A."/>
            <person name="Pepin K.H."/>
            <person name="Johnson M."/>
            <person name="Bhonagiri V."/>
            <person name="Zhang X."/>
            <person name="Suruliraj S."/>
            <person name="Warren W."/>
            <person name="Chinwalla A."/>
            <person name="Mardis E.R."/>
            <person name="Wilson R.K."/>
        </authorList>
    </citation>
    <scope>NUCLEOTIDE SEQUENCE [LARGE SCALE GENOMIC DNA]</scope>
    <source>
        <strain evidence="10">DSM 22608 / JCM 16073 / KCTC 15190 / YIT 12066</strain>
    </source>
</reference>
<keyword evidence="4" id="KW-0812">Transmembrane</keyword>